<evidence type="ECO:0000313" key="2">
    <source>
        <dbReference type="Proteomes" id="UP000287166"/>
    </source>
</evidence>
<gene>
    <name evidence="1" type="ORF">SCP_1203520</name>
</gene>
<evidence type="ECO:0000313" key="1">
    <source>
        <dbReference type="EMBL" id="GBE88122.1"/>
    </source>
</evidence>
<sequence>MTVLDHPNHPLINTLLQQVEPLTDHSQIVAHERTGMTTAPVQTGGTSTRTPVSAVLPHGGRPVPALRGVCIPDLPRPSRGSAWREAVKQWEEVDPTTGYALKDWPQEWYTGVNRVSFAQKRTDRRMVALEYERLGHDDSQFLQEYPEAEKGMKVLLHAIRLKLLQRGELVQRRSKNGSPQERETTSDN</sequence>
<dbReference type="RefSeq" id="XP_027619035.1">
    <property type="nucleotide sequence ID" value="XM_027763234.1"/>
</dbReference>
<dbReference type="OrthoDB" id="2799409at2759"/>
<accession>A0A401H145</accession>
<dbReference type="Proteomes" id="UP000287166">
    <property type="component" value="Unassembled WGS sequence"/>
</dbReference>
<keyword evidence="2" id="KW-1185">Reference proteome</keyword>
<dbReference type="STRING" id="139825.A0A401H145"/>
<dbReference type="AlphaFoldDB" id="A0A401H145"/>
<name>A0A401H145_9APHY</name>
<reference evidence="1 2" key="1">
    <citation type="journal article" date="2018" name="Sci. Rep.">
        <title>Genome sequence of the cauliflower mushroom Sparassis crispa (Hanabiratake) and its association with beneficial usage.</title>
        <authorList>
            <person name="Kiyama R."/>
            <person name="Furutani Y."/>
            <person name="Kawaguchi K."/>
            <person name="Nakanishi T."/>
        </authorList>
    </citation>
    <scope>NUCLEOTIDE SEQUENCE [LARGE SCALE GENOMIC DNA]</scope>
</reference>
<protein>
    <submittedName>
        <fullName evidence="1">Uncharacterized protein</fullName>
    </submittedName>
</protein>
<dbReference type="InParanoid" id="A0A401H145"/>
<dbReference type="GeneID" id="38785039"/>
<comment type="caution">
    <text evidence="1">The sequence shown here is derived from an EMBL/GenBank/DDBJ whole genome shotgun (WGS) entry which is preliminary data.</text>
</comment>
<proteinExistence type="predicted"/>
<dbReference type="EMBL" id="BFAD01000012">
    <property type="protein sequence ID" value="GBE88122.1"/>
    <property type="molecule type" value="Genomic_DNA"/>
</dbReference>
<organism evidence="1 2">
    <name type="scientific">Sparassis crispa</name>
    <dbReference type="NCBI Taxonomy" id="139825"/>
    <lineage>
        <taxon>Eukaryota</taxon>
        <taxon>Fungi</taxon>
        <taxon>Dikarya</taxon>
        <taxon>Basidiomycota</taxon>
        <taxon>Agaricomycotina</taxon>
        <taxon>Agaricomycetes</taxon>
        <taxon>Polyporales</taxon>
        <taxon>Sparassidaceae</taxon>
        <taxon>Sparassis</taxon>
    </lineage>
</organism>